<dbReference type="InterPro" id="IPR045567">
    <property type="entry name" value="CofH/MnqC-like_C"/>
</dbReference>
<dbReference type="PANTHER" id="PTHR43076">
    <property type="entry name" value="FO SYNTHASE (COFH)"/>
    <property type="match status" value="1"/>
</dbReference>
<dbReference type="SFLD" id="SFLDS00029">
    <property type="entry name" value="Radical_SAM"/>
    <property type="match status" value="1"/>
</dbReference>
<sequence length="358" mass="39699">MTSRAQSASLEDKIYGCQRINNSEAASLFDWRLTALGRAADFRRRAVVPEQHVGFILDRIINFTNVCRAECAFCAYHARAGRVAAYRLSTDDICARVQELAEAGGTQVMLQGGLDPEYGLNDYLEMVKAVKTRFPDIWLHSFSPAEIVHMAEQSGKSIDAVIMALKDAGLDSVPGASDLLVDRIRDKVSPRKLSAAQWCDVMEGLHAHGMKSSATMTYGMGETIAERMEHLDTVRRVQDRTGIIQAFIPWSFSPAQTRMPDISAADGIDYLKTVAISRIYLDNVEHIQAGWLTEGLKPAQIALAMGADDMGGVLMEETVVKATGVRRTAHMEQFIDLIRNTGRAAVQRDSQYRIIKRF</sequence>
<dbReference type="Pfam" id="PF19288">
    <property type="entry name" value="CofH_C"/>
    <property type="match status" value="1"/>
</dbReference>
<feature type="binding site" evidence="7">
    <location>
        <position position="73"/>
    </location>
    <ligand>
        <name>S-adenosyl-L-methionine</name>
        <dbReference type="ChEBI" id="CHEBI:59789"/>
    </ligand>
</feature>
<keyword evidence="9" id="KW-0560">Oxidoreductase</keyword>
<dbReference type="InterPro" id="IPR007197">
    <property type="entry name" value="rSAM"/>
</dbReference>
<comment type="cofactor">
    <cofactor evidence="6">
        <name>[4Fe-4S] cluster</name>
        <dbReference type="ChEBI" id="CHEBI:49883"/>
    </cofactor>
    <text evidence="6">Binds 1 [4Fe-4S] cluster. The cluster is coordinated with 3 cysteines and an exchangeable S-adenosyl-L-methionine.</text>
</comment>
<gene>
    <name evidence="9" type="ORF">HNR65_002602</name>
</gene>
<dbReference type="Pfam" id="PF04055">
    <property type="entry name" value="Radical_SAM"/>
    <property type="match status" value="1"/>
</dbReference>
<evidence type="ECO:0000256" key="4">
    <source>
        <dbReference type="ARBA" id="ARBA00023004"/>
    </source>
</evidence>
<evidence type="ECO:0000256" key="3">
    <source>
        <dbReference type="ARBA" id="ARBA00022723"/>
    </source>
</evidence>
<dbReference type="Gene3D" id="3.20.20.70">
    <property type="entry name" value="Aldolase class I"/>
    <property type="match status" value="1"/>
</dbReference>
<dbReference type="Proteomes" id="UP000525298">
    <property type="component" value="Unassembled WGS sequence"/>
</dbReference>
<dbReference type="InterPro" id="IPR020050">
    <property type="entry name" value="FO_synthase_su2"/>
</dbReference>
<feature type="binding site" evidence="7">
    <location>
        <position position="143"/>
    </location>
    <ligand>
        <name>(3R)-3-methyl-D-ornithine</name>
        <dbReference type="ChEBI" id="CHEBI:64642"/>
    </ligand>
</feature>
<dbReference type="EC" id="1.21.98.1" evidence="9"/>
<keyword evidence="3" id="KW-0479">Metal-binding</keyword>
<feature type="domain" description="Radical SAM core" evidence="8">
    <location>
        <begin position="53"/>
        <end position="282"/>
    </location>
</feature>
<evidence type="ECO:0000259" key="8">
    <source>
        <dbReference type="PROSITE" id="PS51918"/>
    </source>
</evidence>
<keyword evidence="10" id="KW-1185">Reference proteome</keyword>
<evidence type="ECO:0000313" key="10">
    <source>
        <dbReference type="Proteomes" id="UP000525298"/>
    </source>
</evidence>
<evidence type="ECO:0000256" key="5">
    <source>
        <dbReference type="ARBA" id="ARBA00023014"/>
    </source>
</evidence>
<dbReference type="SMART" id="SM00729">
    <property type="entry name" value="Elp3"/>
    <property type="match status" value="1"/>
</dbReference>
<dbReference type="NCBIfam" id="TIGR00423">
    <property type="entry name" value="CofH family radical SAM protein"/>
    <property type="match status" value="1"/>
</dbReference>
<feature type="binding site" evidence="6">
    <location>
        <position position="71"/>
    </location>
    <ligand>
        <name>[4Fe-4S] cluster</name>
        <dbReference type="ChEBI" id="CHEBI:49883"/>
        <note>4Fe-4S-S-AdoMet</note>
    </ligand>
</feature>
<dbReference type="InterPro" id="IPR006638">
    <property type="entry name" value="Elp3/MiaA/NifB-like_rSAM"/>
</dbReference>
<dbReference type="GO" id="GO:0016765">
    <property type="term" value="F:transferase activity, transferring alkyl or aryl (other than methyl) groups"/>
    <property type="evidence" value="ECO:0007669"/>
    <property type="project" value="InterPro"/>
</dbReference>
<evidence type="ECO:0000256" key="1">
    <source>
        <dbReference type="ARBA" id="ARBA00022485"/>
    </source>
</evidence>
<dbReference type="SFLD" id="SFLDG01389">
    <property type="entry name" value="menaquinone_synthsis_involved"/>
    <property type="match status" value="1"/>
</dbReference>
<dbReference type="SUPFAM" id="SSF102114">
    <property type="entry name" value="Radical SAM enzymes"/>
    <property type="match status" value="1"/>
</dbReference>
<comment type="caution">
    <text evidence="9">The sequence shown here is derived from an EMBL/GenBank/DDBJ whole genome shotgun (WGS) entry which is preliminary data.</text>
</comment>
<keyword evidence="1 6" id="KW-0004">4Fe-4S</keyword>
<dbReference type="EMBL" id="JACDUS010000008">
    <property type="protein sequence ID" value="MBA2882260.1"/>
    <property type="molecule type" value="Genomic_DNA"/>
</dbReference>
<dbReference type="RefSeq" id="WP_181551902.1">
    <property type="nucleotide sequence ID" value="NZ_JACDUS010000008.1"/>
</dbReference>
<feature type="binding site" evidence="6">
    <location>
        <position position="67"/>
    </location>
    <ligand>
        <name>[4Fe-4S] cluster</name>
        <dbReference type="ChEBI" id="CHEBI:49883"/>
        <note>4Fe-4S-S-AdoMet</note>
    </ligand>
</feature>
<dbReference type="PANTHER" id="PTHR43076:SF1">
    <property type="entry name" value="LIPOYL SYNTHASE 2"/>
    <property type="match status" value="1"/>
</dbReference>
<name>A0A7W0HLF5_9BACT</name>
<dbReference type="AlphaFoldDB" id="A0A7W0HLF5"/>
<protein>
    <submittedName>
        <fullName evidence="9">Cyclic dehypoxanthinyl futalosine synthase</fullName>
        <ecNumber evidence="9">1.21.98.1</ecNumber>
    </submittedName>
</protein>
<evidence type="ECO:0000313" key="9">
    <source>
        <dbReference type="EMBL" id="MBA2882260.1"/>
    </source>
</evidence>
<evidence type="ECO:0000256" key="2">
    <source>
        <dbReference type="ARBA" id="ARBA00022691"/>
    </source>
</evidence>
<dbReference type="InterPro" id="IPR034405">
    <property type="entry name" value="F420"/>
</dbReference>
<reference evidence="9 10" key="1">
    <citation type="submission" date="2020-07" db="EMBL/GenBank/DDBJ databases">
        <title>Genomic Encyclopedia of Type Strains, Phase IV (KMG-IV): sequencing the most valuable type-strain genomes for metagenomic binning, comparative biology and taxonomic classification.</title>
        <authorList>
            <person name="Goeker M."/>
        </authorList>
    </citation>
    <scope>NUCLEOTIDE SEQUENCE [LARGE SCALE GENOMIC DNA]</scope>
    <source>
        <strain evidence="9 10">DSM 17721</strain>
    </source>
</reference>
<evidence type="ECO:0000256" key="7">
    <source>
        <dbReference type="PIRSR" id="PIRSR004762-2"/>
    </source>
</evidence>
<dbReference type="GO" id="GO:0044689">
    <property type="term" value="F:7,8-didemethyl-8-hydroxy-5-deazariboflavin synthase activity"/>
    <property type="evidence" value="ECO:0007669"/>
    <property type="project" value="TreeGrafter"/>
</dbReference>
<dbReference type="InterPro" id="IPR058240">
    <property type="entry name" value="rSAM_sf"/>
</dbReference>
<keyword evidence="4 6" id="KW-0408">Iron</keyword>
<feature type="binding site" evidence="6">
    <location>
        <position position="74"/>
    </location>
    <ligand>
        <name>[4Fe-4S] cluster</name>
        <dbReference type="ChEBI" id="CHEBI:49883"/>
        <note>4Fe-4S-S-AdoMet</note>
    </ligand>
</feature>
<dbReference type="CDD" id="cd01335">
    <property type="entry name" value="Radical_SAM"/>
    <property type="match status" value="1"/>
</dbReference>
<dbReference type="PROSITE" id="PS51918">
    <property type="entry name" value="RADICAL_SAM"/>
    <property type="match status" value="1"/>
</dbReference>
<keyword evidence="5 6" id="KW-0411">Iron-sulfur</keyword>
<proteinExistence type="predicted"/>
<dbReference type="SFLD" id="SFLDF00342">
    <property type="entry name" value="cyclic_dehypoxanthine_futalosi"/>
    <property type="match status" value="1"/>
</dbReference>
<accession>A0A7W0HLF5</accession>
<dbReference type="GO" id="GO:0046872">
    <property type="term" value="F:metal ion binding"/>
    <property type="evidence" value="ECO:0007669"/>
    <property type="project" value="UniProtKB-KW"/>
</dbReference>
<dbReference type="GO" id="GO:0016491">
    <property type="term" value="F:oxidoreductase activity"/>
    <property type="evidence" value="ECO:0007669"/>
    <property type="project" value="UniProtKB-KW"/>
</dbReference>
<dbReference type="PIRSF" id="PIRSF004762">
    <property type="entry name" value="CHP00423"/>
    <property type="match status" value="1"/>
</dbReference>
<dbReference type="GO" id="GO:0051539">
    <property type="term" value="F:4 iron, 4 sulfur cluster binding"/>
    <property type="evidence" value="ECO:0007669"/>
    <property type="project" value="UniProtKB-KW"/>
</dbReference>
<organism evidence="9 10">
    <name type="scientific">Desulfosalsimonas propionicica</name>
    <dbReference type="NCBI Taxonomy" id="332175"/>
    <lineage>
        <taxon>Bacteria</taxon>
        <taxon>Pseudomonadati</taxon>
        <taxon>Thermodesulfobacteriota</taxon>
        <taxon>Desulfobacteria</taxon>
        <taxon>Desulfobacterales</taxon>
        <taxon>Desulfosalsimonadaceae</taxon>
        <taxon>Desulfosalsimonas</taxon>
    </lineage>
</organism>
<keyword evidence="2 6" id="KW-0949">S-adenosyl-L-methionine</keyword>
<dbReference type="InterPro" id="IPR013785">
    <property type="entry name" value="Aldolase_TIM"/>
</dbReference>
<dbReference type="SFLD" id="SFLDG01064">
    <property type="entry name" value="F420__menaquinone_cofactor_bio"/>
    <property type="match status" value="1"/>
</dbReference>
<evidence type="ECO:0000256" key="6">
    <source>
        <dbReference type="PIRSR" id="PIRSR004762-1"/>
    </source>
</evidence>